<evidence type="ECO:0000256" key="3">
    <source>
        <dbReference type="SAM" id="MobiDB-lite"/>
    </source>
</evidence>
<keyword evidence="2" id="KW-0175">Coiled coil</keyword>
<sequence length="133" mass="15429">MQLTEQDVTFRAMRASGPGGQHVDHRSTKVQGRVCIADLPVDSASKNRIREKLVSRITNSDELIVENDERRSQRRNKEAALERLNELLNEALKQKPIRIPTTPPKAVRKRRLTDKRRQSTKKKQRSYGWDDVE</sequence>
<organism evidence="5">
    <name type="scientific">marine sediment metagenome</name>
    <dbReference type="NCBI Taxonomy" id="412755"/>
    <lineage>
        <taxon>unclassified sequences</taxon>
        <taxon>metagenomes</taxon>
        <taxon>ecological metagenomes</taxon>
    </lineage>
</organism>
<dbReference type="Pfam" id="PF00472">
    <property type="entry name" value="RF-1"/>
    <property type="match status" value="1"/>
</dbReference>
<dbReference type="InterPro" id="IPR045853">
    <property type="entry name" value="Pep_chain_release_fac_I_sf"/>
</dbReference>
<evidence type="ECO:0000256" key="2">
    <source>
        <dbReference type="SAM" id="Coils"/>
    </source>
</evidence>
<proteinExistence type="inferred from homology"/>
<dbReference type="GO" id="GO:0072344">
    <property type="term" value="P:rescue of stalled ribosome"/>
    <property type="evidence" value="ECO:0007669"/>
    <property type="project" value="TreeGrafter"/>
</dbReference>
<feature type="region of interest" description="Disordered" evidence="3">
    <location>
        <begin position="94"/>
        <end position="133"/>
    </location>
</feature>
<dbReference type="NCBIfam" id="NF006718">
    <property type="entry name" value="PRK09256.1"/>
    <property type="match status" value="1"/>
</dbReference>
<reference evidence="5" key="1">
    <citation type="journal article" date="2015" name="Nature">
        <title>Complex archaea that bridge the gap between prokaryotes and eukaryotes.</title>
        <authorList>
            <person name="Spang A."/>
            <person name="Saw J.H."/>
            <person name="Jorgensen S.L."/>
            <person name="Zaremba-Niedzwiedzka K."/>
            <person name="Martijn J."/>
            <person name="Lind A.E."/>
            <person name="van Eijk R."/>
            <person name="Schleper C."/>
            <person name="Guy L."/>
            <person name="Ettema T.J."/>
        </authorList>
    </citation>
    <scope>NUCLEOTIDE SEQUENCE</scope>
</reference>
<dbReference type="AlphaFoldDB" id="A0A0F9E710"/>
<feature type="compositionally biased region" description="Basic residues" evidence="3">
    <location>
        <begin position="106"/>
        <end position="125"/>
    </location>
</feature>
<dbReference type="Gene3D" id="3.30.160.20">
    <property type="match status" value="1"/>
</dbReference>
<comment type="similarity">
    <text evidence="1">Belongs to the prokaryotic/mitochondrial release factor family.</text>
</comment>
<name>A0A0F9E710_9ZZZZ</name>
<dbReference type="InterPro" id="IPR000352">
    <property type="entry name" value="Pep_chain_release_fac_I"/>
</dbReference>
<dbReference type="GO" id="GO:0043022">
    <property type="term" value="F:ribosome binding"/>
    <property type="evidence" value="ECO:0007669"/>
    <property type="project" value="TreeGrafter"/>
</dbReference>
<feature type="domain" description="Prokaryotic-type class I peptide chain release factors" evidence="4">
    <location>
        <begin position="2"/>
        <end position="125"/>
    </location>
</feature>
<evidence type="ECO:0000313" key="5">
    <source>
        <dbReference type="EMBL" id="KKL19843.1"/>
    </source>
</evidence>
<evidence type="ECO:0000259" key="4">
    <source>
        <dbReference type="Pfam" id="PF00472"/>
    </source>
</evidence>
<accession>A0A0F9E710</accession>
<feature type="coiled-coil region" evidence="2">
    <location>
        <begin position="67"/>
        <end position="94"/>
    </location>
</feature>
<gene>
    <name evidence="5" type="ORF">LCGC14_2461410</name>
</gene>
<dbReference type="PANTHER" id="PTHR47814">
    <property type="entry name" value="PEPTIDYL-TRNA HYDROLASE ARFB"/>
    <property type="match status" value="1"/>
</dbReference>
<comment type="caution">
    <text evidence="5">The sequence shown here is derived from an EMBL/GenBank/DDBJ whole genome shotgun (WGS) entry which is preliminary data.</text>
</comment>
<dbReference type="PANTHER" id="PTHR47814:SF1">
    <property type="entry name" value="PEPTIDYL-TRNA HYDROLASE ARFB"/>
    <property type="match status" value="1"/>
</dbReference>
<protein>
    <recommendedName>
        <fullName evidence="4">Prokaryotic-type class I peptide chain release factors domain-containing protein</fullName>
    </recommendedName>
</protein>
<evidence type="ECO:0000256" key="1">
    <source>
        <dbReference type="ARBA" id="ARBA00010835"/>
    </source>
</evidence>
<dbReference type="SUPFAM" id="SSF75620">
    <property type="entry name" value="Release factor"/>
    <property type="match status" value="1"/>
</dbReference>
<dbReference type="GO" id="GO:0004045">
    <property type="term" value="F:peptidyl-tRNA hydrolase activity"/>
    <property type="evidence" value="ECO:0007669"/>
    <property type="project" value="TreeGrafter"/>
</dbReference>
<dbReference type="GO" id="GO:0003747">
    <property type="term" value="F:translation release factor activity"/>
    <property type="evidence" value="ECO:0007669"/>
    <property type="project" value="InterPro"/>
</dbReference>
<dbReference type="EMBL" id="LAZR01038331">
    <property type="protein sequence ID" value="KKL19843.1"/>
    <property type="molecule type" value="Genomic_DNA"/>
</dbReference>